<accession>A0A1L9REQ1</accession>
<dbReference type="InterPro" id="IPR001810">
    <property type="entry name" value="F-box_dom"/>
</dbReference>
<organism evidence="5 6">
    <name type="scientific">Aspergillus wentii DTO 134E9</name>
    <dbReference type="NCBI Taxonomy" id="1073089"/>
    <lineage>
        <taxon>Eukaryota</taxon>
        <taxon>Fungi</taxon>
        <taxon>Dikarya</taxon>
        <taxon>Ascomycota</taxon>
        <taxon>Pezizomycotina</taxon>
        <taxon>Eurotiomycetes</taxon>
        <taxon>Eurotiomycetidae</taxon>
        <taxon>Eurotiales</taxon>
        <taxon>Aspergillaceae</taxon>
        <taxon>Aspergillus</taxon>
        <taxon>Aspergillus subgen. Cremei</taxon>
    </lineage>
</organism>
<dbReference type="Pfam" id="PF12796">
    <property type="entry name" value="Ank_2"/>
    <property type="match status" value="3"/>
</dbReference>
<dbReference type="GeneID" id="63747122"/>
<dbReference type="PRINTS" id="PR01415">
    <property type="entry name" value="ANKYRIN"/>
</dbReference>
<feature type="repeat" description="ANK" evidence="3">
    <location>
        <begin position="198"/>
        <end position="230"/>
    </location>
</feature>
<gene>
    <name evidence="5" type="ORF">ASPWEDRAFT_174808</name>
</gene>
<evidence type="ECO:0000313" key="5">
    <source>
        <dbReference type="EMBL" id="OJJ33400.1"/>
    </source>
</evidence>
<evidence type="ECO:0000259" key="4">
    <source>
        <dbReference type="PROSITE" id="PS50181"/>
    </source>
</evidence>
<dbReference type="GO" id="GO:0045944">
    <property type="term" value="P:positive regulation of transcription by RNA polymerase II"/>
    <property type="evidence" value="ECO:0007669"/>
    <property type="project" value="TreeGrafter"/>
</dbReference>
<evidence type="ECO:0000256" key="1">
    <source>
        <dbReference type="ARBA" id="ARBA00022737"/>
    </source>
</evidence>
<dbReference type="InterPro" id="IPR002110">
    <property type="entry name" value="Ankyrin_rpt"/>
</dbReference>
<evidence type="ECO:0000256" key="3">
    <source>
        <dbReference type="PROSITE-ProRule" id="PRU00023"/>
    </source>
</evidence>
<protein>
    <recommendedName>
        <fullName evidence="4">F-box domain-containing protein</fullName>
    </recommendedName>
</protein>
<feature type="repeat" description="ANK" evidence="3">
    <location>
        <begin position="165"/>
        <end position="197"/>
    </location>
</feature>
<evidence type="ECO:0000256" key="2">
    <source>
        <dbReference type="ARBA" id="ARBA00023043"/>
    </source>
</evidence>
<sequence length="477" mass="51795">MTISMHLLDLPSEIILEIADHLPSQSDINEFSKTNHRLNALLTGYLYNYNTKHNNAFPLAYAVSYGQEDIAKKALQYVAHVDAAVPDLCERGDPFHRPICIAARYSDAGMVALLVAYKPDLGTVCCGNRSPLSCAAGRMWRWSPDDELAKLLIENGADVNASDEHGGTALHIAAEVGSEAVIGLLLDSGADVNAKKTWGTTPLHVSAEYGQVKSAEILLDRGADIDGERKWTPLAEALRLMRADMARLLVDRSASLENKNFLICLAARGGMRWLVDRLLELGASVDGEGEGDDREQPPLCGATSYEHTDIVKQLLEAGANVNIGQGNDWTPLLIAARHGDLDTLSVILDYNPDLEALVAEYEDGPLVTALWVAVSGYHDECVRLLLDKGANPNCPDTEDGIYPLQFALQSSKWAMADKLLDHGTHAHLVMGGESPLFLAVRGGSESTVRKLLERGANPNVYSDDFDEDRTDAAGLWG</sequence>
<dbReference type="InterPro" id="IPR036770">
    <property type="entry name" value="Ankyrin_rpt-contain_sf"/>
</dbReference>
<dbReference type="SUPFAM" id="SSF48403">
    <property type="entry name" value="Ankyrin repeat"/>
    <property type="match status" value="1"/>
</dbReference>
<dbReference type="RefSeq" id="XP_040687077.1">
    <property type="nucleotide sequence ID" value="XM_040831274.1"/>
</dbReference>
<dbReference type="GO" id="GO:0000976">
    <property type="term" value="F:transcription cis-regulatory region binding"/>
    <property type="evidence" value="ECO:0007669"/>
    <property type="project" value="TreeGrafter"/>
</dbReference>
<keyword evidence="6" id="KW-1185">Reference proteome</keyword>
<dbReference type="InterPro" id="IPR050663">
    <property type="entry name" value="Ankyrin-SOCS_Box"/>
</dbReference>
<proteinExistence type="predicted"/>
<dbReference type="PANTHER" id="PTHR24193:SF121">
    <property type="entry name" value="ADA2A-CONTAINING COMPLEX COMPONENT 3, ISOFORM D"/>
    <property type="match status" value="1"/>
</dbReference>
<feature type="domain" description="F-box" evidence="4">
    <location>
        <begin position="4"/>
        <end position="52"/>
    </location>
</feature>
<name>A0A1L9REQ1_ASPWE</name>
<dbReference type="VEuPathDB" id="FungiDB:ASPWEDRAFT_174808"/>
<feature type="repeat" description="ANK" evidence="3">
    <location>
        <begin position="431"/>
        <end position="463"/>
    </location>
</feature>
<dbReference type="Gene3D" id="1.25.40.20">
    <property type="entry name" value="Ankyrin repeat-containing domain"/>
    <property type="match status" value="2"/>
</dbReference>
<dbReference type="OrthoDB" id="4772757at2759"/>
<dbReference type="PANTHER" id="PTHR24193">
    <property type="entry name" value="ANKYRIN REPEAT PROTEIN"/>
    <property type="match status" value="1"/>
</dbReference>
<dbReference type="PROSITE" id="PS50297">
    <property type="entry name" value="ANK_REP_REGION"/>
    <property type="match status" value="3"/>
</dbReference>
<dbReference type="STRING" id="1073089.A0A1L9REQ1"/>
<dbReference type="GO" id="GO:0005634">
    <property type="term" value="C:nucleus"/>
    <property type="evidence" value="ECO:0007669"/>
    <property type="project" value="TreeGrafter"/>
</dbReference>
<keyword evidence="2 3" id="KW-0040">ANK repeat</keyword>
<dbReference type="PROSITE" id="PS50181">
    <property type="entry name" value="FBOX"/>
    <property type="match status" value="1"/>
</dbReference>
<keyword evidence="1" id="KW-0677">Repeat</keyword>
<dbReference type="EMBL" id="KV878214">
    <property type="protein sequence ID" value="OJJ33400.1"/>
    <property type="molecule type" value="Genomic_DNA"/>
</dbReference>
<reference evidence="6" key="1">
    <citation type="journal article" date="2017" name="Genome Biol.">
        <title>Comparative genomics reveals high biological diversity and specific adaptations in the industrially and medically important fungal genus Aspergillus.</title>
        <authorList>
            <person name="de Vries R.P."/>
            <person name="Riley R."/>
            <person name="Wiebenga A."/>
            <person name="Aguilar-Osorio G."/>
            <person name="Amillis S."/>
            <person name="Uchima C.A."/>
            <person name="Anderluh G."/>
            <person name="Asadollahi M."/>
            <person name="Askin M."/>
            <person name="Barry K."/>
            <person name="Battaglia E."/>
            <person name="Bayram O."/>
            <person name="Benocci T."/>
            <person name="Braus-Stromeyer S.A."/>
            <person name="Caldana C."/>
            <person name="Canovas D."/>
            <person name="Cerqueira G.C."/>
            <person name="Chen F."/>
            <person name="Chen W."/>
            <person name="Choi C."/>
            <person name="Clum A."/>
            <person name="Dos Santos R.A."/>
            <person name="Damasio A.R."/>
            <person name="Diallinas G."/>
            <person name="Emri T."/>
            <person name="Fekete E."/>
            <person name="Flipphi M."/>
            <person name="Freyberg S."/>
            <person name="Gallo A."/>
            <person name="Gournas C."/>
            <person name="Habgood R."/>
            <person name="Hainaut M."/>
            <person name="Harispe M.L."/>
            <person name="Henrissat B."/>
            <person name="Hilden K.S."/>
            <person name="Hope R."/>
            <person name="Hossain A."/>
            <person name="Karabika E."/>
            <person name="Karaffa L."/>
            <person name="Karanyi Z."/>
            <person name="Krasevec N."/>
            <person name="Kuo A."/>
            <person name="Kusch H."/>
            <person name="LaButti K."/>
            <person name="Lagendijk E.L."/>
            <person name="Lapidus A."/>
            <person name="Levasseur A."/>
            <person name="Lindquist E."/>
            <person name="Lipzen A."/>
            <person name="Logrieco A.F."/>
            <person name="MacCabe A."/>
            <person name="Maekelae M.R."/>
            <person name="Malavazi I."/>
            <person name="Melin P."/>
            <person name="Meyer V."/>
            <person name="Mielnichuk N."/>
            <person name="Miskei M."/>
            <person name="Molnar A.P."/>
            <person name="Mule G."/>
            <person name="Ngan C.Y."/>
            <person name="Orejas M."/>
            <person name="Orosz E."/>
            <person name="Ouedraogo J.P."/>
            <person name="Overkamp K.M."/>
            <person name="Park H.-S."/>
            <person name="Perrone G."/>
            <person name="Piumi F."/>
            <person name="Punt P.J."/>
            <person name="Ram A.F."/>
            <person name="Ramon A."/>
            <person name="Rauscher S."/>
            <person name="Record E."/>
            <person name="Riano-Pachon D.M."/>
            <person name="Robert V."/>
            <person name="Roehrig J."/>
            <person name="Ruller R."/>
            <person name="Salamov A."/>
            <person name="Salih N.S."/>
            <person name="Samson R.A."/>
            <person name="Sandor E."/>
            <person name="Sanguinetti M."/>
            <person name="Schuetze T."/>
            <person name="Sepcic K."/>
            <person name="Shelest E."/>
            <person name="Sherlock G."/>
            <person name="Sophianopoulou V."/>
            <person name="Squina F.M."/>
            <person name="Sun H."/>
            <person name="Susca A."/>
            <person name="Todd R.B."/>
            <person name="Tsang A."/>
            <person name="Unkles S.E."/>
            <person name="van de Wiele N."/>
            <person name="van Rossen-Uffink D."/>
            <person name="Oliveira J.V."/>
            <person name="Vesth T.C."/>
            <person name="Visser J."/>
            <person name="Yu J.-H."/>
            <person name="Zhou M."/>
            <person name="Andersen M.R."/>
            <person name="Archer D.B."/>
            <person name="Baker S.E."/>
            <person name="Benoit I."/>
            <person name="Brakhage A.A."/>
            <person name="Braus G.H."/>
            <person name="Fischer R."/>
            <person name="Frisvad J.C."/>
            <person name="Goldman G.H."/>
            <person name="Houbraken J."/>
            <person name="Oakley B."/>
            <person name="Pocsi I."/>
            <person name="Scazzocchio C."/>
            <person name="Seiboth B."/>
            <person name="vanKuyk P.A."/>
            <person name="Wortman J."/>
            <person name="Dyer P.S."/>
            <person name="Grigoriev I.V."/>
        </authorList>
    </citation>
    <scope>NUCLEOTIDE SEQUENCE [LARGE SCALE GENOMIC DNA]</scope>
    <source>
        <strain evidence="6">DTO 134E9</strain>
    </source>
</reference>
<dbReference type="PROSITE" id="PS50088">
    <property type="entry name" value="ANK_REPEAT"/>
    <property type="match status" value="4"/>
</dbReference>
<dbReference type="AlphaFoldDB" id="A0A1L9REQ1"/>
<dbReference type="Proteomes" id="UP000184383">
    <property type="component" value="Unassembled WGS sequence"/>
</dbReference>
<evidence type="ECO:0000313" key="6">
    <source>
        <dbReference type="Proteomes" id="UP000184383"/>
    </source>
</evidence>
<feature type="repeat" description="ANK" evidence="3">
    <location>
        <begin position="294"/>
        <end position="326"/>
    </location>
</feature>
<dbReference type="SMART" id="SM00248">
    <property type="entry name" value="ANK"/>
    <property type="match status" value="11"/>
</dbReference>